<dbReference type="OrthoDB" id="2241241at2759"/>
<protein>
    <submittedName>
        <fullName evidence="2">Uncharacterized protein</fullName>
    </submittedName>
</protein>
<organism evidence="2 3">
    <name type="scientific">Pseudocercospora musae</name>
    <dbReference type="NCBI Taxonomy" id="113226"/>
    <lineage>
        <taxon>Eukaryota</taxon>
        <taxon>Fungi</taxon>
        <taxon>Dikarya</taxon>
        <taxon>Ascomycota</taxon>
        <taxon>Pezizomycotina</taxon>
        <taxon>Dothideomycetes</taxon>
        <taxon>Dothideomycetidae</taxon>
        <taxon>Mycosphaerellales</taxon>
        <taxon>Mycosphaerellaceae</taxon>
        <taxon>Pseudocercospora</taxon>
    </lineage>
</organism>
<sequence>MLPFMRDECAAKTPEKTLLSLYGSIKRLRDYAYDSLIRQCGIVAYQGTNGILFVMSAAIAILPVLFCFLMPSDAATDERANVQRNETPPSGVWTKLKHFWLKEY</sequence>
<name>A0A139I502_9PEZI</name>
<evidence type="ECO:0000256" key="1">
    <source>
        <dbReference type="SAM" id="Phobius"/>
    </source>
</evidence>
<evidence type="ECO:0000313" key="3">
    <source>
        <dbReference type="Proteomes" id="UP000073492"/>
    </source>
</evidence>
<dbReference type="EMBL" id="LFZO01000312">
    <property type="protein sequence ID" value="KXT09719.1"/>
    <property type="molecule type" value="Genomic_DNA"/>
</dbReference>
<keyword evidence="3" id="KW-1185">Reference proteome</keyword>
<evidence type="ECO:0000313" key="2">
    <source>
        <dbReference type="EMBL" id="KXT09719.1"/>
    </source>
</evidence>
<proteinExistence type="predicted"/>
<reference evidence="2 3" key="1">
    <citation type="submission" date="2015-07" db="EMBL/GenBank/DDBJ databases">
        <title>Comparative genomics of the Sigatoka disease complex on banana suggests a link between parallel evolutionary changes in Pseudocercospora fijiensis and Pseudocercospora eumusae and increased virulence on the banana host.</title>
        <authorList>
            <person name="Chang T.-C."/>
            <person name="Salvucci A."/>
            <person name="Crous P.W."/>
            <person name="Stergiopoulos I."/>
        </authorList>
    </citation>
    <scope>NUCLEOTIDE SEQUENCE [LARGE SCALE GENOMIC DNA]</scope>
    <source>
        <strain evidence="2 3">CBS 116634</strain>
    </source>
</reference>
<keyword evidence="1" id="KW-0472">Membrane</keyword>
<keyword evidence="1" id="KW-0812">Transmembrane</keyword>
<gene>
    <name evidence="2" type="ORF">AC579_1694</name>
</gene>
<accession>A0A139I502</accession>
<dbReference type="Proteomes" id="UP000073492">
    <property type="component" value="Unassembled WGS sequence"/>
</dbReference>
<feature type="transmembrane region" description="Helical" evidence="1">
    <location>
        <begin position="51"/>
        <end position="69"/>
    </location>
</feature>
<keyword evidence="1" id="KW-1133">Transmembrane helix</keyword>
<comment type="caution">
    <text evidence="2">The sequence shown here is derived from an EMBL/GenBank/DDBJ whole genome shotgun (WGS) entry which is preliminary data.</text>
</comment>
<dbReference type="AlphaFoldDB" id="A0A139I502"/>